<gene>
    <name evidence="1" type="ORF">J2Z66_008192</name>
</gene>
<dbReference type="RefSeq" id="WP_209979095.1">
    <property type="nucleotide sequence ID" value="NZ_JAGGLB010000051.1"/>
</dbReference>
<keyword evidence="2" id="KW-1185">Reference proteome</keyword>
<name>A0ABS4J9M3_9BACL</name>
<dbReference type="EMBL" id="JAGGLB010000051">
    <property type="protein sequence ID" value="MBP1996544.1"/>
    <property type="molecule type" value="Genomic_DNA"/>
</dbReference>
<proteinExistence type="predicted"/>
<dbReference type="Proteomes" id="UP001519287">
    <property type="component" value="Unassembled WGS sequence"/>
</dbReference>
<evidence type="ECO:0000313" key="2">
    <source>
        <dbReference type="Proteomes" id="UP001519287"/>
    </source>
</evidence>
<sequence>MTKAKKIDKSTIEAIKKLLQKYDLQDEDRIVIDMKNSIITEYEKTSISDLMGIRGTISDERAQEWLKENEEMRERW</sequence>
<reference evidence="1 2" key="1">
    <citation type="submission" date="2021-03" db="EMBL/GenBank/DDBJ databases">
        <title>Genomic Encyclopedia of Type Strains, Phase IV (KMG-IV): sequencing the most valuable type-strain genomes for metagenomic binning, comparative biology and taxonomic classification.</title>
        <authorList>
            <person name="Goeker M."/>
        </authorList>
    </citation>
    <scope>NUCLEOTIDE SEQUENCE [LARGE SCALE GENOMIC DNA]</scope>
    <source>
        <strain evidence="1 2">DSM 26048</strain>
    </source>
</reference>
<evidence type="ECO:0000313" key="1">
    <source>
        <dbReference type="EMBL" id="MBP1996544.1"/>
    </source>
</evidence>
<organism evidence="1 2">
    <name type="scientific">Paenibacillus eucommiae</name>
    <dbReference type="NCBI Taxonomy" id="1355755"/>
    <lineage>
        <taxon>Bacteria</taxon>
        <taxon>Bacillati</taxon>
        <taxon>Bacillota</taxon>
        <taxon>Bacilli</taxon>
        <taxon>Bacillales</taxon>
        <taxon>Paenibacillaceae</taxon>
        <taxon>Paenibacillus</taxon>
    </lineage>
</organism>
<protein>
    <submittedName>
        <fullName evidence="1">Uncharacterized protein</fullName>
    </submittedName>
</protein>
<comment type="caution">
    <text evidence="1">The sequence shown here is derived from an EMBL/GenBank/DDBJ whole genome shotgun (WGS) entry which is preliminary data.</text>
</comment>
<accession>A0ABS4J9M3</accession>